<keyword evidence="3" id="KW-0813">Transport</keyword>
<name>A0AA86AKR0_SULMK</name>
<dbReference type="Proteomes" id="UP000019322">
    <property type="component" value="Chromosome"/>
</dbReference>
<dbReference type="GO" id="GO:0022857">
    <property type="term" value="F:transmembrane transporter activity"/>
    <property type="evidence" value="ECO:0007669"/>
    <property type="project" value="InterPro"/>
</dbReference>
<dbReference type="Gene3D" id="1.10.3470.10">
    <property type="entry name" value="ABC transporter involved in vitamin B12 uptake, BtuC"/>
    <property type="match status" value="1"/>
</dbReference>
<keyword evidence="7 8" id="KW-0472">Membrane</keyword>
<dbReference type="PANTHER" id="PTHR30472:SF25">
    <property type="entry name" value="ABC TRANSPORTER PERMEASE PROTEIN MJ0876-RELATED"/>
    <property type="match status" value="1"/>
</dbReference>
<evidence type="ECO:0000256" key="4">
    <source>
        <dbReference type="ARBA" id="ARBA00022475"/>
    </source>
</evidence>
<dbReference type="AlphaFoldDB" id="A0AA86AKR0"/>
<feature type="transmembrane region" description="Helical" evidence="8">
    <location>
        <begin position="284"/>
        <end position="308"/>
    </location>
</feature>
<feature type="transmembrane region" description="Helical" evidence="8">
    <location>
        <begin position="203"/>
        <end position="222"/>
    </location>
</feature>
<gene>
    <name evidence="9" type="ORF">SMUL_0094</name>
</gene>
<comment type="similarity">
    <text evidence="2">Belongs to the binding-protein-dependent transport system permease family. FecCD subfamily.</text>
</comment>
<protein>
    <submittedName>
        <fullName evidence="9">Iron chelate uptake transporter (FeCT) family, permease</fullName>
    </submittedName>
</protein>
<evidence type="ECO:0000256" key="7">
    <source>
        <dbReference type="ARBA" id="ARBA00023136"/>
    </source>
</evidence>
<keyword evidence="4" id="KW-1003">Cell membrane</keyword>
<feature type="transmembrane region" description="Helical" evidence="8">
    <location>
        <begin position="129"/>
        <end position="150"/>
    </location>
</feature>
<feature type="transmembrane region" description="Helical" evidence="8">
    <location>
        <begin position="252"/>
        <end position="278"/>
    </location>
</feature>
<dbReference type="GO" id="GO:0033214">
    <property type="term" value="P:siderophore-iron import into cell"/>
    <property type="evidence" value="ECO:0007669"/>
    <property type="project" value="TreeGrafter"/>
</dbReference>
<dbReference type="EMBL" id="CP007201">
    <property type="protein sequence ID" value="AHJ11377.1"/>
    <property type="molecule type" value="Genomic_DNA"/>
</dbReference>
<evidence type="ECO:0000256" key="6">
    <source>
        <dbReference type="ARBA" id="ARBA00022989"/>
    </source>
</evidence>
<evidence type="ECO:0000256" key="1">
    <source>
        <dbReference type="ARBA" id="ARBA00004651"/>
    </source>
</evidence>
<dbReference type="Pfam" id="PF01032">
    <property type="entry name" value="FecCD"/>
    <property type="match status" value="1"/>
</dbReference>
<dbReference type="InterPro" id="IPR037294">
    <property type="entry name" value="ABC_BtuC-like"/>
</dbReference>
<dbReference type="RefSeq" id="WP_025343301.1">
    <property type="nucleotide sequence ID" value="NZ_CP007201.1"/>
</dbReference>
<feature type="transmembrane region" description="Helical" evidence="8">
    <location>
        <begin position="320"/>
        <end position="340"/>
    </location>
</feature>
<dbReference type="SUPFAM" id="SSF81345">
    <property type="entry name" value="ABC transporter involved in vitamin B12 uptake, BtuC"/>
    <property type="match status" value="1"/>
</dbReference>
<dbReference type="InterPro" id="IPR000522">
    <property type="entry name" value="ABC_transptr_permease_BtuC"/>
</dbReference>
<dbReference type="KEGG" id="smul:SMUL_0094"/>
<evidence type="ECO:0000313" key="10">
    <source>
        <dbReference type="Proteomes" id="UP000019322"/>
    </source>
</evidence>
<evidence type="ECO:0000313" key="9">
    <source>
        <dbReference type="EMBL" id="AHJ11377.1"/>
    </source>
</evidence>
<evidence type="ECO:0000256" key="2">
    <source>
        <dbReference type="ARBA" id="ARBA00007935"/>
    </source>
</evidence>
<comment type="subcellular location">
    <subcellularLocation>
        <location evidence="1">Cell membrane</location>
        <topology evidence="1">Multi-pass membrane protein</topology>
    </subcellularLocation>
</comment>
<dbReference type="FunFam" id="1.10.3470.10:FF:000001">
    <property type="entry name" value="Vitamin B12 ABC transporter permease BtuC"/>
    <property type="match status" value="1"/>
</dbReference>
<dbReference type="PANTHER" id="PTHR30472">
    <property type="entry name" value="FERRIC ENTEROBACTIN TRANSPORT SYSTEM PERMEASE PROTEIN"/>
    <property type="match status" value="1"/>
</dbReference>
<sequence>MSVHKAYRARTRKRLLLGSFLLMGIIVLTWATLISGAGHLVLADTARLFTLGSTSDSFSMIVISIRLPRALAAILVGMLLGLSGATMQGILRNPLASPFTLGISQAAGFGATFAIIVCHPESFTNPLMAKFNIVLFAFGASMLCTLMIVWIGKKVGMSPSSLILAGVGLGSLFHAGTMFLQYFTTEINAAATLFWTFGDLSKATTLNLWLMSAILLPSLLFLGMVHWKFDALAFGDESAFNKGVNARSFRPLVLLLSALCTAIAVAFFGIIGFIGLIAPHMVRLILGSAHSALIPLSALCGGFLLLGADLAARMLLYPSLLPVGILTSFIGAPLLLYLLVSQGKMR</sequence>
<proteinExistence type="inferred from homology"/>
<accession>A0AA86AKR0</accession>
<evidence type="ECO:0000256" key="8">
    <source>
        <dbReference type="SAM" id="Phobius"/>
    </source>
</evidence>
<dbReference type="GO" id="GO:0005886">
    <property type="term" value="C:plasma membrane"/>
    <property type="evidence" value="ECO:0007669"/>
    <property type="project" value="UniProtKB-SubCell"/>
</dbReference>
<feature type="transmembrane region" description="Helical" evidence="8">
    <location>
        <begin position="162"/>
        <end position="183"/>
    </location>
</feature>
<evidence type="ECO:0000256" key="5">
    <source>
        <dbReference type="ARBA" id="ARBA00022692"/>
    </source>
</evidence>
<reference evidence="9 10" key="1">
    <citation type="journal article" date="2014" name="Environ. Microbiol.">
        <title>Insights into organohalide respiration and the versatile catabolism of Sulfurospirillum multivorans gained from comparative genomics and physiological studies.</title>
        <authorList>
            <person name="Goris T."/>
            <person name="Schubert T."/>
            <person name="Gadkari J."/>
            <person name="Wubet T."/>
            <person name="Tarkka M."/>
            <person name="Buscot F."/>
            <person name="Adrian L."/>
            <person name="Diekert G."/>
        </authorList>
    </citation>
    <scope>NUCLEOTIDE SEQUENCE [LARGE SCALE GENOMIC DNA]</scope>
    <source>
        <strain evidence="10">DM 12446 / JCM 15788 / NBRC 109480</strain>
    </source>
</reference>
<organism evidence="9 10">
    <name type="scientific">Sulfurospirillum multivorans (strain DM 12446 / JCM 15788 / NBRC 109480)</name>
    <dbReference type="NCBI Taxonomy" id="1150621"/>
    <lineage>
        <taxon>Bacteria</taxon>
        <taxon>Pseudomonadati</taxon>
        <taxon>Campylobacterota</taxon>
        <taxon>Epsilonproteobacteria</taxon>
        <taxon>Campylobacterales</taxon>
        <taxon>Sulfurospirillaceae</taxon>
        <taxon>Sulfurospirillum</taxon>
    </lineage>
</organism>
<feature type="transmembrane region" description="Helical" evidence="8">
    <location>
        <begin position="67"/>
        <end position="87"/>
    </location>
</feature>
<dbReference type="CDD" id="cd06550">
    <property type="entry name" value="TM_ABC_iron-siderophores_like"/>
    <property type="match status" value="1"/>
</dbReference>
<keyword evidence="6 8" id="KW-1133">Transmembrane helix</keyword>
<keyword evidence="5 8" id="KW-0812">Transmembrane</keyword>
<evidence type="ECO:0000256" key="3">
    <source>
        <dbReference type="ARBA" id="ARBA00022448"/>
    </source>
</evidence>